<sequence>MCGGMAVGEVVDVGAAVGVSAVTASLFEQPAATASSKAAAICPIRAVRRLMRSTVPCRTDIRMTWMRSLEATTAKI</sequence>
<comment type="caution">
    <text evidence="1">The sequence shown here is derived from an EMBL/GenBank/DDBJ whole genome shotgun (WGS) entry which is preliminary data.</text>
</comment>
<dbReference type="EMBL" id="BMNE01000004">
    <property type="protein sequence ID" value="GGN86940.1"/>
    <property type="molecule type" value="Genomic_DNA"/>
</dbReference>
<name>A0ABQ2KM04_9NOCA</name>
<dbReference type="Proteomes" id="UP000658127">
    <property type="component" value="Unassembled WGS sequence"/>
</dbReference>
<proteinExistence type="predicted"/>
<evidence type="ECO:0000313" key="1">
    <source>
        <dbReference type="EMBL" id="GGN86940.1"/>
    </source>
</evidence>
<reference evidence="2" key="1">
    <citation type="journal article" date="2019" name="Int. J. Syst. Evol. Microbiol.">
        <title>The Global Catalogue of Microorganisms (GCM) 10K type strain sequencing project: providing services to taxonomists for standard genome sequencing and annotation.</title>
        <authorList>
            <consortium name="The Broad Institute Genomics Platform"/>
            <consortium name="The Broad Institute Genome Sequencing Center for Infectious Disease"/>
            <person name="Wu L."/>
            <person name="Ma J."/>
        </authorList>
    </citation>
    <scope>NUCLEOTIDE SEQUENCE [LARGE SCALE GENOMIC DNA]</scope>
    <source>
        <strain evidence="2">CGMCC 4.7329</strain>
    </source>
</reference>
<keyword evidence="2" id="KW-1185">Reference proteome</keyword>
<protein>
    <submittedName>
        <fullName evidence="1">Uncharacterized protein</fullName>
    </submittedName>
</protein>
<gene>
    <name evidence="1" type="ORF">GCM10011610_42800</name>
</gene>
<accession>A0ABQ2KM04</accession>
<organism evidence="1 2">
    <name type="scientific">Nocardia rhizosphaerihabitans</name>
    <dbReference type="NCBI Taxonomy" id="1691570"/>
    <lineage>
        <taxon>Bacteria</taxon>
        <taxon>Bacillati</taxon>
        <taxon>Actinomycetota</taxon>
        <taxon>Actinomycetes</taxon>
        <taxon>Mycobacteriales</taxon>
        <taxon>Nocardiaceae</taxon>
        <taxon>Nocardia</taxon>
    </lineage>
</organism>
<evidence type="ECO:0000313" key="2">
    <source>
        <dbReference type="Proteomes" id="UP000658127"/>
    </source>
</evidence>